<dbReference type="AlphaFoldDB" id="A0A843TDM5"/>
<organism evidence="2 3">
    <name type="scientific">Colocasia esculenta</name>
    <name type="common">Wild taro</name>
    <name type="synonym">Arum esculentum</name>
    <dbReference type="NCBI Taxonomy" id="4460"/>
    <lineage>
        <taxon>Eukaryota</taxon>
        <taxon>Viridiplantae</taxon>
        <taxon>Streptophyta</taxon>
        <taxon>Embryophyta</taxon>
        <taxon>Tracheophyta</taxon>
        <taxon>Spermatophyta</taxon>
        <taxon>Magnoliopsida</taxon>
        <taxon>Liliopsida</taxon>
        <taxon>Araceae</taxon>
        <taxon>Aroideae</taxon>
        <taxon>Colocasieae</taxon>
        <taxon>Colocasia</taxon>
    </lineage>
</organism>
<protein>
    <submittedName>
        <fullName evidence="2">Uncharacterized protein</fullName>
    </submittedName>
</protein>
<feature type="transmembrane region" description="Helical" evidence="1">
    <location>
        <begin position="94"/>
        <end position="114"/>
    </location>
</feature>
<name>A0A843TDM5_COLES</name>
<evidence type="ECO:0000313" key="3">
    <source>
        <dbReference type="Proteomes" id="UP000652761"/>
    </source>
</evidence>
<keyword evidence="1" id="KW-0812">Transmembrane</keyword>
<dbReference type="OrthoDB" id="1433763at2759"/>
<evidence type="ECO:0000313" key="2">
    <source>
        <dbReference type="EMBL" id="MQL68317.1"/>
    </source>
</evidence>
<keyword evidence="3" id="KW-1185">Reference proteome</keyword>
<comment type="caution">
    <text evidence="2">The sequence shown here is derived from an EMBL/GenBank/DDBJ whole genome shotgun (WGS) entry which is preliminary data.</text>
</comment>
<gene>
    <name evidence="2" type="ORF">Taro_000569</name>
</gene>
<keyword evidence="1" id="KW-1133">Transmembrane helix</keyword>
<dbReference type="EMBL" id="NMUH01000011">
    <property type="protein sequence ID" value="MQL68317.1"/>
    <property type="molecule type" value="Genomic_DNA"/>
</dbReference>
<proteinExistence type="predicted"/>
<sequence>MTQLMVPYTDVDAESHTPANPEEAFISVIGKDRPGCIHCAGKGRSIFRTDLKLVCPSFKLLHQLIPVKTKLEVLSDDHHEEFFIRIYFYNDELFYCYTFHIFVCVVVVQAFLVLDPRVVYCSGCVFASDNVCVVCWSDQG</sequence>
<reference evidence="2" key="1">
    <citation type="submission" date="2017-07" db="EMBL/GenBank/DDBJ databases">
        <title>Taro Niue Genome Assembly and Annotation.</title>
        <authorList>
            <person name="Atibalentja N."/>
            <person name="Keating K."/>
            <person name="Fields C.J."/>
        </authorList>
    </citation>
    <scope>NUCLEOTIDE SEQUENCE</scope>
    <source>
        <strain evidence="2">Niue_2</strain>
        <tissue evidence="2">Leaf</tissue>
    </source>
</reference>
<accession>A0A843TDM5</accession>
<keyword evidence="1" id="KW-0472">Membrane</keyword>
<evidence type="ECO:0000256" key="1">
    <source>
        <dbReference type="SAM" id="Phobius"/>
    </source>
</evidence>
<dbReference type="Proteomes" id="UP000652761">
    <property type="component" value="Unassembled WGS sequence"/>
</dbReference>